<dbReference type="PANTHER" id="PTHR34289">
    <property type="entry name" value="PROTEIN, PUTATIVE (DUF819)-RELATED"/>
    <property type="match status" value="1"/>
</dbReference>
<dbReference type="Proteomes" id="UP000462152">
    <property type="component" value="Unassembled WGS sequence"/>
</dbReference>
<feature type="transmembrane region" description="Helical" evidence="1">
    <location>
        <begin position="212"/>
        <end position="233"/>
    </location>
</feature>
<name>A0A7K1LIP4_9MICC</name>
<protein>
    <submittedName>
        <fullName evidence="2">DUF819 family protein</fullName>
    </submittedName>
</protein>
<dbReference type="RefSeq" id="WP_129315419.1">
    <property type="nucleotide sequence ID" value="NZ_CP197643.1"/>
</dbReference>
<keyword evidence="1" id="KW-0472">Membrane</keyword>
<dbReference type="InterPro" id="IPR008537">
    <property type="entry name" value="DUF819"/>
</dbReference>
<gene>
    <name evidence="2" type="ORF">GMA10_07530</name>
</gene>
<keyword evidence="3" id="KW-1185">Reference proteome</keyword>
<feature type="transmembrane region" description="Helical" evidence="1">
    <location>
        <begin position="360"/>
        <end position="381"/>
    </location>
</feature>
<dbReference type="OrthoDB" id="653763at2"/>
<feature type="transmembrane region" description="Helical" evidence="1">
    <location>
        <begin position="239"/>
        <end position="261"/>
    </location>
</feature>
<reference evidence="2 3" key="1">
    <citation type="submission" date="2019-12" db="EMBL/GenBank/DDBJ databases">
        <authorList>
            <person name="Li J."/>
            <person name="Shi Y."/>
            <person name="Xu G."/>
            <person name="Xiao D."/>
            <person name="Ran X."/>
        </authorList>
    </citation>
    <scope>NUCLEOTIDE SEQUENCE [LARGE SCALE GENOMIC DNA]</scope>
    <source>
        <strain evidence="2 3">JCM 15915</strain>
    </source>
</reference>
<feature type="transmembrane region" description="Helical" evidence="1">
    <location>
        <begin position="94"/>
        <end position="120"/>
    </location>
</feature>
<dbReference type="AlphaFoldDB" id="A0A7K1LIP4"/>
<feature type="transmembrane region" description="Helical" evidence="1">
    <location>
        <begin position="300"/>
        <end position="320"/>
    </location>
</feature>
<organism evidence="2 3">
    <name type="scientific">Rothia koreensis</name>
    <dbReference type="NCBI Taxonomy" id="592378"/>
    <lineage>
        <taxon>Bacteria</taxon>
        <taxon>Bacillati</taxon>
        <taxon>Actinomycetota</taxon>
        <taxon>Actinomycetes</taxon>
        <taxon>Micrococcales</taxon>
        <taxon>Micrococcaceae</taxon>
        <taxon>Rothia</taxon>
    </lineage>
</organism>
<evidence type="ECO:0000313" key="3">
    <source>
        <dbReference type="Proteomes" id="UP000462152"/>
    </source>
</evidence>
<evidence type="ECO:0000313" key="2">
    <source>
        <dbReference type="EMBL" id="MUN55059.1"/>
    </source>
</evidence>
<dbReference type="PANTHER" id="PTHR34289:SF8">
    <property type="entry name" value="DUF819 DOMAIN-CONTAINING PROTEIN"/>
    <property type="match status" value="1"/>
</dbReference>
<feature type="transmembrane region" description="Helical" evidence="1">
    <location>
        <begin position="268"/>
        <end position="288"/>
    </location>
</feature>
<keyword evidence="1" id="KW-0812">Transmembrane</keyword>
<sequence>MITDGFLFLGVLLALAAVIVYCEKRSRLAFFRYVPGFVLMYIITALLNTVGVFSQDDEVVDLGAGVQDALLPAMILLLLFQCDIRKIIKLGPKLLLTYVVTAFSIFLGFVVSFLILHAVLDPEAWKALGALAASWTGGSANMVAVQSILHAPQDVFGYVLIVDTIIYSLWLLVMFGSVSVSDKFNKWTKADTRYLDVHANDEETADQKPIDLTSLICVIGFSIFISAAASGIGGLLPEIGVVITSSTWTILIVSVLGLVIGSTKLGNVAGSSEVAMVMLYMIIGIIASQSDFASLGQAPLYLVAGVIVMIVHVAVVVLYAKLTRTELFSLAVASTANIGGIASAPVVASAFNRQLVPVGVLFALIGAFAGTFFGLMTAQVLSLL</sequence>
<feature type="transmembrane region" description="Helical" evidence="1">
    <location>
        <begin position="30"/>
        <end position="50"/>
    </location>
</feature>
<keyword evidence="1" id="KW-1133">Transmembrane helix</keyword>
<proteinExistence type="predicted"/>
<accession>A0A7K1LIP4</accession>
<feature type="transmembrane region" description="Helical" evidence="1">
    <location>
        <begin position="327"/>
        <end position="348"/>
    </location>
</feature>
<dbReference type="EMBL" id="WOGT01000003">
    <property type="protein sequence ID" value="MUN55059.1"/>
    <property type="molecule type" value="Genomic_DNA"/>
</dbReference>
<feature type="transmembrane region" description="Helical" evidence="1">
    <location>
        <begin position="155"/>
        <end position="180"/>
    </location>
</feature>
<dbReference type="Pfam" id="PF05684">
    <property type="entry name" value="DUF819"/>
    <property type="match status" value="1"/>
</dbReference>
<feature type="transmembrane region" description="Helical" evidence="1">
    <location>
        <begin position="62"/>
        <end position="82"/>
    </location>
</feature>
<feature type="transmembrane region" description="Helical" evidence="1">
    <location>
        <begin position="6"/>
        <end position="23"/>
    </location>
</feature>
<evidence type="ECO:0000256" key="1">
    <source>
        <dbReference type="SAM" id="Phobius"/>
    </source>
</evidence>
<comment type="caution">
    <text evidence="2">The sequence shown here is derived from an EMBL/GenBank/DDBJ whole genome shotgun (WGS) entry which is preliminary data.</text>
</comment>